<feature type="domain" description="EAL" evidence="11">
    <location>
        <begin position="251"/>
        <end position="458"/>
    </location>
</feature>
<accession>A0A7T0DUI4</accession>
<dbReference type="SMART" id="SM00052">
    <property type="entry name" value="EAL"/>
    <property type="match status" value="1"/>
</dbReference>
<dbReference type="InterPro" id="IPR035919">
    <property type="entry name" value="EAL_sf"/>
</dbReference>
<organism evidence="12">
    <name type="scientific">Enterobacter mori</name>
    <dbReference type="NCBI Taxonomy" id="539813"/>
    <lineage>
        <taxon>Bacteria</taxon>
        <taxon>Pseudomonadati</taxon>
        <taxon>Pseudomonadota</taxon>
        <taxon>Gammaproteobacteria</taxon>
        <taxon>Enterobacterales</taxon>
        <taxon>Enterobacteriaceae</taxon>
        <taxon>Enterobacter</taxon>
    </lineage>
</organism>
<evidence type="ECO:0000256" key="5">
    <source>
        <dbReference type="ARBA" id="ARBA00022692"/>
    </source>
</evidence>
<keyword evidence="7 10" id="KW-1133">Transmembrane helix</keyword>
<dbReference type="EMBL" id="CP061801">
    <property type="protein sequence ID" value="QPJ99567.1"/>
    <property type="molecule type" value="Genomic_DNA"/>
</dbReference>
<evidence type="ECO:0000256" key="4">
    <source>
        <dbReference type="ARBA" id="ARBA00022636"/>
    </source>
</evidence>
<feature type="transmembrane region" description="Helical" evidence="10">
    <location>
        <begin position="228"/>
        <end position="248"/>
    </location>
</feature>
<evidence type="ECO:0000256" key="3">
    <source>
        <dbReference type="ARBA" id="ARBA00022475"/>
    </source>
</evidence>
<dbReference type="PANTHER" id="PTHR33121:SF80">
    <property type="entry name" value="CYCLIC DI-GMP PHOSPHODIESTERASE PDEL"/>
    <property type="match status" value="1"/>
</dbReference>
<dbReference type="Pfam" id="PF00563">
    <property type="entry name" value="EAL"/>
    <property type="match status" value="1"/>
</dbReference>
<evidence type="ECO:0000313" key="12">
    <source>
        <dbReference type="EMBL" id="QPJ99567.1"/>
    </source>
</evidence>
<name>A0A7T0DUI4_9ENTR</name>
<sequence>MDTSKPFSLLSTVFLFAGFIALGTLLCFLQMQYRVHDEVNARLNRAVVEMDFIFSRAEVTAASVSPLVGRDCTDMLLTKLRSIVAGTPFIRSISFVRHDEIYCTTVLGGIVYKDIHRYFRDGDLLLLSGNTVTPGRPFIVYRQPGNPPGNTLVGIDAFFIYSILKSVSSLSPVSLVVGDTILSANGKINSYHVYSTPITLHSDHFRYSVISELPSLYRLDIFLWQERFSMILVLVISVFLTFLLNRYLTYIKTLEFQLRRAIRRREIVPFIQPIVDAGTERIVGGEVLLRWEHPEHGSISPDIFITLAEQTGLIHDLTRSCFKSVATALPPVKTNVSQPLFLCFNISANHFENDEIVTLCRDFIARIPSGQFQLVLEITERALVTETDMAESISECLRKLGVKLSLDDFGTGNANYSYIQRFKPHFIKIDKTFTRYVNKDELSGLIIENMGDAANLLI</sequence>
<dbReference type="InterPro" id="IPR001633">
    <property type="entry name" value="EAL_dom"/>
</dbReference>
<gene>
    <name evidence="12" type="ORF">IDM36_16910</name>
</gene>
<comment type="subcellular location">
    <subcellularLocation>
        <location evidence="1">Cell membrane</location>
        <topology evidence="1">Multi-pass membrane protein</topology>
    </subcellularLocation>
</comment>
<dbReference type="CDD" id="cd01948">
    <property type="entry name" value="EAL"/>
    <property type="match status" value="1"/>
</dbReference>
<evidence type="ECO:0000256" key="10">
    <source>
        <dbReference type="SAM" id="Phobius"/>
    </source>
</evidence>
<feature type="transmembrane region" description="Helical" evidence="10">
    <location>
        <begin position="6"/>
        <end position="29"/>
    </location>
</feature>
<dbReference type="Gene3D" id="3.20.20.450">
    <property type="entry name" value="EAL domain"/>
    <property type="match status" value="1"/>
</dbReference>
<dbReference type="EC" id="3.1.4.52" evidence="2"/>
<evidence type="ECO:0000256" key="8">
    <source>
        <dbReference type="ARBA" id="ARBA00023136"/>
    </source>
</evidence>
<keyword evidence="8 10" id="KW-0472">Membrane</keyword>
<dbReference type="AlphaFoldDB" id="A0A7T0DUI4"/>
<dbReference type="Pfam" id="PF12792">
    <property type="entry name" value="CSS-motif"/>
    <property type="match status" value="1"/>
</dbReference>
<keyword evidence="4" id="KW-0973">c-di-GMP</keyword>
<keyword evidence="3" id="KW-1003">Cell membrane</keyword>
<keyword evidence="5 10" id="KW-0812">Transmembrane</keyword>
<evidence type="ECO:0000256" key="9">
    <source>
        <dbReference type="ARBA" id="ARBA00034290"/>
    </source>
</evidence>
<evidence type="ECO:0000259" key="11">
    <source>
        <dbReference type="PROSITE" id="PS50883"/>
    </source>
</evidence>
<dbReference type="GO" id="GO:0071111">
    <property type="term" value="F:cyclic-guanylate-specific phosphodiesterase activity"/>
    <property type="evidence" value="ECO:0007669"/>
    <property type="project" value="UniProtKB-EC"/>
</dbReference>
<evidence type="ECO:0000256" key="6">
    <source>
        <dbReference type="ARBA" id="ARBA00022801"/>
    </source>
</evidence>
<evidence type="ECO:0000256" key="2">
    <source>
        <dbReference type="ARBA" id="ARBA00012282"/>
    </source>
</evidence>
<dbReference type="PROSITE" id="PS50883">
    <property type="entry name" value="EAL"/>
    <property type="match status" value="1"/>
</dbReference>
<evidence type="ECO:0000256" key="7">
    <source>
        <dbReference type="ARBA" id="ARBA00022989"/>
    </source>
</evidence>
<proteinExistence type="predicted"/>
<evidence type="ECO:0000256" key="1">
    <source>
        <dbReference type="ARBA" id="ARBA00004651"/>
    </source>
</evidence>
<protein>
    <recommendedName>
        <fullName evidence="2">cyclic-guanylate-specific phosphodiesterase</fullName>
        <ecNumber evidence="2">3.1.4.52</ecNumber>
    </recommendedName>
</protein>
<keyword evidence="6" id="KW-0378">Hydrolase</keyword>
<dbReference type="InterPro" id="IPR024744">
    <property type="entry name" value="CSS-motif_dom"/>
</dbReference>
<reference evidence="12" key="1">
    <citation type="submission" date="2020-09" db="EMBL/GenBank/DDBJ databases">
        <title>First Report of a novel Colistin-Resistant species of Enterobacter cloacae complex Producing MCR-5 isolated from hospital sewage water.</title>
        <authorList>
            <person name="Zhou K."/>
        </authorList>
    </citation>
    <scope>NUCLEOTIDE SEQUENCE [LARGE SCALE GENOMIC DNA]</scope>
    <source>
        <strain evidence="12">HSW1412</strain>
    </source>
</reference>
<dbReference type="SUPFAM" id="SSF141868">
    <property type="entry name" value="EAL domain-like"/>
    <property type="match status" value="1"/>
</dbReference>
<dbReference type="GO" id="GO:0005886">
    <property type="term" value="C:plasma membrane"/>
    <property type="evidence" value="ECO:0007669"/>
    <property type="project" value="UniProtKB-SubCell"/>
</dbReference>
<comment type="catalytic activity">
    <reaction evidence="9">
        <text>3',3'-c-di-GMP + H2O = 5'-phosphoguanylyl(3'-&gt;5')guanosine + H(+)</text>
        <dbReference type="Rhea" id="RHEA:24902"/>
        <dbReference type="ChEBI" id="CHEBI:15377"/>
        <dbReference type="ChEBI" id="CHEBI:15378"/>
        <dbReference type="ChEBI" id="CHEBI:58754"/>
        <dbReference type="ChEBI" id="CHEBI:58805"/>
        <dbReference type="EC" id="3.1.4.52"/>
    </reaction>
</comment>
<dbReference type="PANTHER" id="PTHR33121">
    <property type="entry name" value="CYCLIC DI-GMP PHOSPHODIESTERASE PDEF"/>
    <property type="match status" value="1"/>
</dbReference>
<dbReference type="InterPro" id="IPR050706">
    <property type="entry name" value="Cyclic-di-GMP_PDE-like"/>
</dbReference>